<dbReference type="PaxDb" id="2903-EOD08680"/>
<accession>A0A0D3IBP5</accession>
<dbReference type="AlphaFoldDB" id="A0A0D3IBP5"/>
<dbReference type="Proteomes" id="UP000013827">
    <property type="component" value="Unassembled WGS sequence"/>
</dbReference>
<dbReference type="EnsemblProtists" id="EOD08680">
    <property type="protein sequence ID" value="EOD08680"/>
    <property type="gene ID" value="EMIHUDRAFT_446332"/>
</dbReference>
<keyword evidence="5 6" id="KW-0472">Membrane</keyword>
<dbReference type="GeneID" id="17258997"/>
<comment type="similarity">
    <text evidence="7">Belongs to the mitochondrial carrier (TC 2.A.29) family.</text>
</comment>
<keyword evidence="2 7" id="KW-0813">Transport</keyword>
<name>A0A0D3IBP5_EMIH1</name>
<dbReference type="KEGG" id="ehx:EMIHUDRAFT_437252"/>
<dbReference type="STRING" id="2903.R1D234"/>
<evidence type="ECO:0000256" key="5">
    <source>
        <dbReference type="ARBA" id="ARBA00023136"/>
    </source>
</evidence>
<dbReference type="PANTHER" id="PTHR24089">
    <property type="entry name" value="SOLUTE CARRIER FAMILY 25"/>
    <property type="match status" value="1"/>
</dbReference>
<dbReference type="Gene3D" id="1.50.40.10">
    <property type="entry name" value="Mitochondrial carrier domain"/>
    <property type="match status" value="1"/>
</dbReference>
<dbReference type="RefSeq" id="XP_005765354.1">
    <property type="nucleotide sequence ID" value="XM_005765297.1"/>
</dbReference>
<dbReference type="PRINTS" id="PR00926">
    <property type="entry name" value="MITOCARRIER"/>
</dbReference>
<feature type="repeat" description="Solcar" evidence="6">
    <location>
        <begin position="4"/>
        <end position="89"/>
    </location>
</feature>
<dbReference type="GeneID" id="17254831"/>
<dbReference type="InterPro" id="IPR018108">
    <property type="entry name" value="MCP_transmembrane"/>
</dbReference>
<evidence type="ECO:0000313" key="9">
    <source>
        <dbReference type="Proteomes" id="UP000013827"/>
    </source>
</evidence>
<dbReference type="InterPro" id="IPR002067">
    <property type="entry name" value="MCP"/>
</dbReference>
<dbReference type="Pfam" id="PF00153">
    <property type="entry name" value="Mito_carr"/>
    <property type="match status" value="3"/>
</dbReference>
<reference evidence="9" key="1">
    <citation type="journal article" date="2013" name="Nature">
        <title>Pan genome of the phytoplankton Emiliania underpins its global distribution.</title>
        <authorList>
            <person name="Read B.A."/>
            <person name="Kegel J."/>
            <person name="Klute M.J."/>
            <person name="Kuo A."/>
            <person name="Lefebvre S.C."/>
            <person name="Maumus F."/>
            <person name="Mayer C."/>
            <person name="Miller J."/>
            <person name="Monier A."/>
            <person name="Salamov A."/>
            <person name="Young J."/>
            <person name="Aguilar M."/>
            <person name="Claverie J.M."/>
            <person name="Frickenhaus S."/>
            <person name="Gonzalez K."/>
            <person name="Herman E.K."/>
            <person name="Lin Y.C."/>
            <person name="Napier J."/>
            <person name="Ogata H."/>
            <person name="Sarno A.F."/>
            <person name="Shmutz J."/>
            <person name="Schroeder D."/>
            <person name="de Vargas C."/>
            <person name="Verret F."/>
            <person name="von Dassow P."/>
            <person name="Valentin K."/>
            <person name="Van de Peer Y."/>
            <person name="Wheeler G."/>
            <person name="Dacks J.B."/>
            <person name="Delwiche C.F."/>
            <person name="Dyhrman S.T."/>
            <person name="Glockner G."/>
            <person name="John U."/>
            <person name="Richards T."/>
            <person name="Worden A.Z."/>
            <person name="Zhang X."/>
            <person name="Grigoriev I.V."/>
            <person name="Allen A.E."/>
            <person name="Bidle K."/>
            <person name="Borodovsky M."/>
            <person name="Bowler C."/>
            <person name="Brownlee C."/>
            <person name="Cock J.M."/>
            <person name="Elias M."/>
            <person name="Gladyshev V.N."/>
            <person name="Groth M."/>
            <person name="Guda C."/>
            <person name="Hadaegh A."/>
            <person name="Iglesias-Rodriguez M.D."/>
            <person name="Jenkins J."/>
            <person name="Jones B.M."/>
            <person name="Lawson T."/>
            <person name="Leese F."/>
            <person name="Lindquist E."/>
            <person name="Lobanov A."/>
            <person name="Lomsadze A."/>
            <person name="Malik S.B."/>
            <person name="Marsh M.E."/>
            <person name="Mackinder L."/>
            <person name="Mock T."/>
            <person name="Mueller-Roeber B."/>
            <person name="Pagarete A."/>
            <person name="Parker M."/>
            <person name="Probert I."/>
            <person name="Quesneville H."/>
            <person name="Raines C."/>
            <person name="Rensing S.A."/>
            <person name="Riano-Pachon D.M."/>
            <person name="Richier S."/>
            <person name="Rokitta S."/>
            <person name="Shiraiwa Y."/>
            <person name="Soanes D.M."/>
            <person name="van der Giezen M."/>
            <person name="Wahlund T.M."/>
            <person name="Williams B."/>
            <person name="Wilson W."/>
            <person name="Wolfe G."/>
            <person name="Wurch L.L."/>
        </authorList>
    </citation>
    <scope>NUCLEOTIDE SEQUENCE</scope>
</reference>
<keyword evidence="4" id="KW-0677">Repeat</keyword>
<evidence type="ECO:0000256" key="3">
    <source>
        <dbReference type="ARBA" id="ARBA00022692"/>
    </source>
</evidence>
<dbReference type="GO" id="GO:0055085">
    <property type="term" value="P:transmembrane transport"/>
    <property type="evidence" value="ECO:0007669"/>
    <property type="project" value="InterPro"/>
</dbReference>
<dbReference type="eggNOG" id="KOG0752">
    <property type="taxonomic scope" value="Eukaryota"/>
</dbReference>
<dbReference type="GO" id="GO:0016020">
    <property type="term" value="C:membrane"/>
    <property type="evidence" value="ECO:0007669"/>
    <property type="project" value="UniProtKB-SubCell"/>
</dbReference>
<reference evidence="8" key="2">
    <citation type="submission" date="2024-10" db="UniProtKB">
        <authorList>
            <consortium name="EnsemblProtists"/>
        </authorList>
    </citation>
    <scope>IDENTIFICATION</scope>
</reference>
<keyword evidence="9" id="KW-1185">Reference proteome</keyword>
<evidence type="ECO:0000256" key="7">
    <source>
        <dbReference type="RuleBase" id="RU000488"/>
    </source>
</evidence>
<dbReference type="RefSeq" id="XP_005761109.1">
    <property type="nucleotide sequence ID" value="XM_005761052.1"/>
</dbReference>
<feature type="repeat" description="Solcar" evidence="6">
    <location>
        <begin position="96"/>
        <end position="180"/>
    </location>
</feature>
<dbReference type="EnsemblProtists" id="EOD12925">
    <property type="protein sequence ID" value="EOD12925"/>
    <property type="gene ID" value="EMIHUDRAFT_437252"/>
</dbReference>
<evidence type="ECO:0000313" key="8">
    <source>
        <dbReference type="EnsemblProtists" id="EOD08680"/>
    </source>
</evidence>
<organism evidence="8 9">
    <name type="scientific">Emiliania huxleyi (strain CCMP1516)</name>
    <dbReference type="NCBI Taxonomy" id="280463"/>
    <lineage>
        <taxon>Eukaryota</taxon>
        <taxon>Haptista</taxon>
        <taxon>Haptophyta</taxon>
        <taxon>Prymnesiophyceae</taxon>
        <taxon>Isochrysidales</taxon>
        <taxon>Noelaerhabdaceae</taxon>
        <taxon>Emiliania</taxon>
    </lineage>
</organism>
<evidence type="ECO:0000256" key="6">
    <source>
        <dbReference type="PROSITE-ProRule" id="PRU00282"/>
    </source>
</evidence>
<dbReference type="OMA" id="KMAPMVA"/>
<proteinExistence type="inferred from homology"/>
<protein>
    <recommendedName>
        <fullName evidence="10">Mitochondrial carrier protein</fullName>
    </recommendedName>
</protein>
<dbReference type="KEGG" id="ehx:EMIHUDRAFT_446332"/>
<dbReference type="SUPFAM" id="SSF103506">
    <property type="entry name" value="Mitochondrial carrier"/>
    <property type="match status" value="1"/>
</dbReference>
<dbReference type="InterPro" id="IPR023395">
    <property type="entry name" value="MCP_dom_sf"/>
</dbReference>
<evidence type="ECO:0000256" key="2">
    <source>
        <dbReference type="ARBA" id="ARBA00022448"/>
    </source>
</evidence>
<dbReference type="PROSITE" id="PS50920">
    <property type="entry name" value="SOLCAR"/>
    <property type="match status" value="3"/>
</dbReference>
<evidence type="ECO:0000256" key="1">
    <source>
        <dbReference type="ARBA" id="ARBA00004141"/>
    </source>
</evidence>
<sequence>MAPRNRGEELLAGGVAGIVSRTAIAPIERVKILVQTGAGRSSAGYTGLVREMYHNEGLLAFWRGNTAGVVRVVPYMSATFLCYEEYKAALLGCGAHKQQAALAAGSLAGVTAVCLTYPLDLVRAAMAKPSSVYTSMFHALRSISAERGVGALYSGISATVLGVAPYAGLKFASYEALKGVVGASLGLDESQLRPWQRVSAGALAGLLAQTAVYPLDVVRRRMQMHDGKTALYSSPWSAVATIAREEGVRGGLYRGLSLNWLKTMPNVAIYMSLYDILKLQLRGRLTHD</sequence>
<dbReference type="HOGENOM" id="CLU_015166_10_1_1"/>
<comment type="subcellular location">
    <subcellularLocation>
        <location evidence="1">Membrane</location>
        <topology evidence="1">Multi-pass membrane protein</topology>
    </subcellularLocation>
</comment>
<evidence type="ECO:0000256" key="4">
    <source>
        <dbReference type="ARBA" id="ARBA00022737"/>
    </source>
</evidence>
<keyword evidence="3 6" id="KW-0812">Transmembrane</keyword>
<evidence type="ECO:0008006" key="10">
    <source>
        <dbReference type="Google" id="ProtNLM"/>
    </source>
</evidence>
<feature type="repeat" description="Solcar" evidence="6">
    <location>
        <begin position="192"/>
        <end position="280"/>
    </location>
</feature>